<sequence>MLSPRMLYRYLATSTAVLRSPASQHLSATFRTSRSATVAPYSIHLQQHFRRELSILTGHNHNVDSAVEEDSSGKEGGNESVAMGDQGIIPQESFEGKIVPLGPDFSVRRILPFRKQRSLGPFVFLDHFGPVLISEHAMNVGPHPHIGLMTISYLFEGAVLHRDSTGAEQIVLPGEVNGMISGKGVTHSERGLLEDLQPHLDARNVPAPTGSHGLQLWMALSKDGEDCEPSFHHGKAVSIDSHATLVVGNSNGLTQSSIPIDPKLGRVFYVDTHFENANDSFILEGPGGQHDYNYPSIEVGVYVSTGKMKFLSGWGSLDGQIVEPGSMVTAKAGATEIKAKIQALEGDTRVAILGGTPLPEKRHMFWNFVSAGKEKLDAATKAWDELDRSIFPKVVNEANDDSIPLPKRK</sequence>
<evidence type="ECO:0000256" key="2">
    <source>
        <dbReference type="RuleBase" id="RU003457"/>
    </source>
</evidence>
<dbReference type="InterPro" id="IPR003829">
    <property type="entry name" value="Pirin_N_dom"/>
</dbReference>
<keyword evidence="6" id="KW-1185">Reference proteome</keyword>
<feature type="domain" description="Pirin C-terminal" evidence="4">
    <location>
        <begin position="295"/>
        <end position="385"/>
    </location>
</feature>
<comment type="similarity">
    <text evidence="1 2">Belongs to the pirin family.</text>
</comment>
<dbReference type="Pfam" id="PF02678">
    <property type="entry name" value="Pirin"/>
    <property type="match status" value="1"/>
</dbReference>
<proteinExistence type="inferred from homology"/>
<dbReference type="AlphaFoldDB" id="A0A9N8E103"/>
<dbReference type="Proteomes" id="UP001153069">
    <property type="component" value="Unassembled WGS sequence"/>
</dbReference>
<evidence type="ECO:0000259" key="4">
    <source>
        <dbReference type="Pfam" id="PF05726"/>
    </source>
</evidence>
<dbReference type="EMBL" id="CAICTM010000439">
    <property type="protein sequence ID" value="CAB9510526.1"/>
    <property type="molecule type" value="Genomic_DNA"/>
</dbReference>
<protein>
    <submittedName>
        <fullName evidence="5">Pirin-like protein CC_3178</fullName>
    </submittedName>
</protein>
<gene>
    <name evidence="5" type="ORF">SEMRO_440_G143460.1</name>
</gene>
<dbReference type="PANTHER" id="PTHR13903:SF8">
    <property type="entry name" value="PIRIN"/>
    <property type="match status" value="1"/>
</dbReference>
<dbReference type="Pfam" id="PF05726">
    <property type="entry name" value="Pirin_C"/>
    <property type="match status" value="1"/>
</dbReference>
<evidence type="ECO:0000259" key="3">
    <source>
        <dbReference type="Pfam" id="PF02678"/>
    </source>
</evidence>
<comment type="caution">
    <text evidence="5">The sequence shown here is derived from an EMBL/GenBank/DDBJ whole genome shotgun (WGS) entry which is preliminary data.</text>
</comment>
<name>A0A9N8E103_9STRA</name>
<evidence type="ECO:0000313" key="6">
    <source>
        <dbReference type="Proteomes" id="UP001153069"/>
    </source>
</evidence>
<dbReference type="InterPro" id="IPR008778">
    <property type="entry name" value="Pirin_C_dom"/>
</dbReference>
<dbReference type="InterPro" id="IPR011051">
    <property type="entry name" value="RmlC_Cupin_sf"/>
</dbReference>
<evidence type="ECO:0000313" key="5">
    <source>
        <dbReference type="EMBL" id="CAB9510526.1"/>
    </source>
</evidence>
<dbReference type="Gene3D" id="2.60.120.10">
    <property type="entry name" value="Jelly Rolls"/>
    <property type="match status" value="2"/>
</dbReference>
<evidence type="ECO:0000256" key="1">
    <source>
        <dbReference type="ARBA" id="ARBA00008416"/>
    </source>
</evidence>
<feature type="domain" description="Pirin N-terminal" evidence="3">
    <location>
        <begin position="106"/>
        <end position="217"/>
    </location>
</feature>
<dbReference type="InterPro" id="IPR012093">
    <property type="entry name" value="Pirin"/>
</dbReference>
<dbReference type="InterPro" id="IPR014710">
    <property type="entry name" value="RmlC-like_jellyroll"/>
</dbReference>
<dbReference type="CDD" id="cd02909">
    <property type="entry name" value="cupin_pirin_N"/>
    <property type="match status" value="1"/>
</dbReference>
<dbReference type="OrthoDB" id="198735at2759"/>
<dbReference type="PANTHER" id="PTHR13903">
    <property type="entry name" value="PIRIN-RELATED"/>
    <property type="match status" value="1"/>
</dbReference>
<organism evidence="5 6">
    <name type="scientific">Seminavis robusta</name>
    <dbReference type="NCBI Taxonomy" id="568900"/>
    <lineage>
        <taxon>Eukaryota</taxon>
        <taxon>Sar</taxon>
        <taxon>Stramenopiles</taxon>
        <taxon>Ochrophyta</taxon>
        <taxon>Bacillariophyta</taxon>
        <taxon>Bacillariophyceae</taxon>
        <taxon>Bacillariophycidae</taxon>
        <taxon>Naviculales</taxon>
        <taxon>Naviculaceae</taxon>
        <taxon>Seminavis</taxon>
    </lineage>
</organism>
<dbReference type="SUPFAM" id="SSF51182">
    <property type="entry name" value="RmlC-like cupins"/>
    <property type="match status" value="1"/>
</dbReference>
<reference evidence="5" key="1">
    <citation type="submission" date="2020-06" db="EMBL/GenBank/DDBJ databases">
        <authorList>
            <consortium name="Plant Systems Biology data submission"/>
        </authorList>
    </citation>
    <scope>NUCLEOTIDE SEQUENCE</scope>
    <source>
        <strain evidence="5">D6</strain>
    </source>
</reference>
<accession>A0A9N8E103</accession>